<feature type="region of interest" description="Disordered" evidence="9">
    <location>
        <begin position="278"/>
        <end position="319"/>
    </location>
</feature>
<comment type="subcellular location">
    <subcellularLocation>
        <location evidence="8">Endomembrane system</location>
        <topology evidence="8">Single-pass membrane protein</topology>
    </subcellularLocation>
    <subcellularLocation>
        <location evidence="1">Golgi apparatus membrane</location>
    </subcellularLocation>
    <subcellularLocation>
        <location evidence="2">Membrane</location>
        <topology evidence="2">Single-pass type II membrane protein</topology>
    </subcellularLocation>
</comment>
<proteinExistence type="predicted"/>
<evidence type="ECO:0000256" key="4">
    <source>
        <dbReference type="ARBA" id="ARBA00022968"/>
    </source>
</evidence>
<evidence type="ECO:0000256" key="1">
    <source>
        <dbReference type="ARBA" id="ARBA00004394"/>
    </source>
</evidence>
<dbReference type="EMBL" id="JH159154">
    <property type="protein sequence ID" value="EGZ19034.1"/>
    <property type="molecule type" value="Genomic_DNA"/>
</dbReference>
<evidence type="ECO:0000256" key="5">
    <source>
        <dbReference type="ARBA" id="ARBA00022989"/>
    </source>
</evidence>
<organism evidence="10 11">
    <name type="scientific">Phytophthora sojae (strain P6497)</name>
    <name type="common">Soybean stem and root rot agent</name>
    <name type="synonym">Phytophthora megasperma f. sp. glycines</name>
    <dbReference type="NCBI Taxonomy" id="1094619"/>
    <lineage>
        <taxon>Eukaryota</taxon>
        <taxon>Sar</taxon>
        <taxon>Stramenopiles</taxon>
        <taxon>Oomycota</taxon>
        <taxon>Peronosporomycetes</taxon>
        <taxon>Peronosporales</taxon>
        <taxon>Peronosporaceae</taxon>
        <taxon>Phytophthora</taxon>
    </lineage>
</organism>
<keyword evidence="4" id="KW-0735">Signal-anchor</keyword>
<dbReference type="GO" id="GO:0000139">
    <property type="term" value="C:Golgi membrane"/>
    <property type="evidence" value="ECO:0007669"/>
    <property type="project" value="UniProtKB-SubCell"/>
</dbReference>
<keyword evidence="7" id="KW-0472">Membrane</keyword>
<evidence type="ECO:0000256" key="9">
    <source>
        <dbReference type="SAM" id="MobiDB-lite"/>
    </source>
</evidence>
<keyword evidence="11" id="KW-1185">Reference proteome</keyword>
<dbReference type="Proteomes" id="UP000002640">
    <property type="component" value="Unassembled WGS sequence"/>
</dbReference>
<sequence>MHWLARHCQLHPRWPARVSQRQELYRHYHWRFSGYCEVEDLDSGERFQVMRSHCSGLQRKVSFRCSEVPYFASFRADAHAVVKKAYAKGFSLPYVANNSQRSSRDGIVMVVYPTVLASAYASIQVIRDVLGCRLPIEIWFHIFAIYHSDFNRVLVLDADNVPSMLWELLDTSFVDMFEQEGGQLIVDRTRHAAPLELVYFYAFHEPIYFWKLELVYGGKDFPFGVAEASGSVSHDCGSPCNGWAVNNGSFCGMTMAQHDADGEVLFLYRNQHKLTGERDERWEEAAAAKSTSENVEIPSPESVMAPQSAEYPDPAIWTH</sequence>
<accession>G4ZDV5</accession>
<evidence type="ECO:0000313" key="10">
    <source>
        <dbReference type="EMBL" id="EGZ19034.1"/>
    </source>
</evidence>
<dbReference type="InParanoid" id="G4ZDV5"/>
<gene>
    <name evidence="10" type="ORF">PHYSODRAFT_332742</name>
</gene>
<evidence type="ECO:0000256" key="7">
    <source>
        <dbReference type="ARBA" id="ARBA00023136"/>
    </source>
</evidence>
<keyword evidence="3" id="KW-0812">Transmembrane</keyword>
<evidence type="ECO:0000256" key="2">
    <source>
        <dbReference type="ARBA" id="ARBA00004606"/>
    </source>
</evidence>
<dbReference type="GeneID" id="20646516"/>
<evidence type="ECO:0000313" key="11">
    <source>
        <dbReference type="Proteomes" id="UP000002640"/>
    </source>
</evidence>
<evidence type="ECO:0000256" key="8">
    <source>
        <dbReference type="ARBA" id="ARBA00037847"/>
    </source>
</evidence>
<protein>
    <submittedName>
        <fullName evidence="10">Uncharacterized protein</fullName>
    </submittedName>
</protein>
<dbReference type="AlphaFoldDB" id="G4ZDV5"/>
<keyword evidence="6" id="KW-0333">Golgi apparatus</keyword>
<dbReference type="GO" id="GO:0046354">
    <property type="term" value="P:mannan biosynthetic process"/>
    <property type="evidence" value="ECO:0007669"/>
    <property type="project" value="TreeGrafter"/>
</dbReference>
<dbReference type="GO" id="GO:0000026">
    <property type="term" value="F:alpha-1,2-mannosyltransferase activity"/>
    <property type="evidence" value="ECO:0007669"/>
    <property type="project" value="TreeGrafter"/>
</dbReference>
<dbReference type="KEGG" id="psoj:PHYSODRAFT_332742"/>
<dbReference type="RefSeq" id="XP_009528092.1">
    <property type="nucleotide sequence ID" value="XM_009529797.1"/>
</dbReference>
<dbReference type="PANTHER" id="PTHR31646:SF1">
    <property type="entry name" value="ALPHA-1,2-MANNOSYLTRANSFERASE MNN2"/>
    <property type="match status" value="1"/>
</dbReference>
<reference evidence="10 11" key="1">
    <citation type="journal article" date="2006" name="Science">
        <title>Phytophthora genome sequences uncover evolutionary origins and mechanisms of pathogenesis.</title>
        <authorList>
            <person name="Tyler B.M."/>
            <person name="Tripathy S."/>
            <person name="Zhang X."/>
            <person name="Dehal P."/>
            <person name="Jiang R.H."/>
            <person name="Aerts A."/>
            <person name="Arredondo F.D."/>
            <person name="Baxter L."/>
            <person name="Bensasson D."/>
            <person name="Beynon J.L."/>
            <person name="Chapman J."/>
            <person name="Damasceno C.M."/>
            <person name="Dorrance A.E."/>
            <person name="Dou D."/>
            <person name="Dickerman A.W."/>
            <person name="Dubchak I.L."/>
            <person name="Garbelotto M."/>
            <person name="Gijzen M."/>
            <person name="Gordon S.G."/>
            <person name="Govers F."/>
            <person name="Grunwald N.J."/>
            <person name="Huang W."/>
            <person name="Ivors K.L."/>
            <person name="Jones R.W."/>
            <person name="Kamoun S."/>
            <person name="Krampis K."/>
            <person name="Lamour K.H."/>
            <person name="Lee M.K."/>
            <person name="McDonald W.H."/>
            <person name="Medina M."/>
            <person name="Meijer H.J."/>
            <person name="Nordberg E.K."/>
            <person name="Maclean D.J."/>
            <person name="Ospina-Giraldo M.D."/>
            <person name="Morris P.F."/>
            <person name="Phuntumart V."/>
            <person name="Putnam N.H."/>
            <person name="Rash S."/>
            <person name="Rose J.K."/>
            <person name="Sakihama Y."/>
            <person name="Salamov A.A."/>
            <person name="Savidor A."/>
            <person name="Scheuring C.F."/>
            <person name="Smith B.M."/>
            <person name="Sobral B.W."/>
            <person name="Terry A."/>
            <person name="Torto-Alalibo T.A."/>
            <person name="Win J."/>
            <person name="Xu Z."/>
            <person name="Zhang H."/>
            <person name="Grigoriev I.V."/>
            <person name="Rokhsar D.S."/>
            <person name="Boore J.L."/>
        </authorList>
    </citation>
    <scope>NUCLEOTIDE SEQUENCE [LARGE SCALE GENOMIC DNA]</scope>
    <source>
        <strain evidence="10 11">P6497</strain>
    </source>
</reference>
<evidence type="ECO:0000256" key="3">
    <source>
        <dbReference type="ARBA" id="ARBA00022692"/>
    </source>
</evidence>
<name>G4ZDV5_PHYSP</name>
<evidence type="ECO:0000256" key="6">
    <source>
        <dbReference type="ARBA" id="ARBA00023034"/>
    </source>
</evidence>
<dbReference type="PANTHER" id="PTHR31646">
    <property type="entry name" value="ALPHA-1,2-MANNOSYLTRANSFERASE MNN2"/>
    <property type="match status" value="1"/>
</dbReference>
<keyword evidence="5" id="KW-1133">Transmembrane helix</keyword>